<dbReference type="GO" id="GO:0004114">
    <property type="term" value="F:3',5'-cyclic-nucleotide phosphodiesterase activity"/>
    <property type="evidence" value="ECO:0007669"/>
    <property type="project" value="InterPro"/>
</dbReference>
<dbReference type="InterPro" id="IPR023174">
    <property type="entry name" value="PDEase_CS"/>
</dbReference>
<dbReference type="EMBL" id="BNJQ01000024">
    <property type="protein sequence ID" value="GHP09363.1"/>
    <property type="molecule type" value="Genomic_DNA"/>
</dbReference>
<evidence type="ECO:0000256" key="7">
    <source>
        <dbReference type="SAM" id="MobiDB-lite"/>
    </source>
</evidence>
<dbReference type="CDD" id="cd00077">
    <property type="entry name" value="HDc"/>
    <property type="match status" value="1"/>
</dbReference>
<comment type="similarity">
    <text evidence="6">Belongs to the cyclic nucleotide phosphodiesterase family.</text>
</comment>
<dbReference type="SUPFAM" id="SSF109604">
    <property type="entry name" value="HD-domain/PDEase-like"/>
    <property type="match status" value="1"/>
</dbReference>
<dbReference type="InterPro" id="IPR003607">
    <property type="entry name" value="HD/PDEase_dom"/>
</dbReference>
<dbReference type="PROSITE" id="PS00126">
    <property type="entry name" value="PDEASE_I_1"/>
    <property type="match status" value="1"/>
</dbReference>
<dbReference type="AlphaFoldDB" id="A0A830HRQ0"/>
<dbReference type="GO" id="GO:0046872">
    <property type="term" value="F:metal ion binding"/>
    <property type="evidence" value="ECO:0007669"/>
    <property type="project" value="UniProtKB-KW"/>
</dbReference>
<dbReference type="PRINTS" id="PR00387">
    <property type="entry name" value="PDIESTERASE1"/>
</dbReference>
<feature type="region of interest" description="Disordered" evidence="7">
    <location>
        <begin position="1"/>
        <end position="91"/>
    </location>
</feature>
<feature type="compositionally biased region" description="Low complexity" evidence="7">
    <location>
        <begin position="1"/>
        <end position="23"/>
    </location>
</feature>
<feature type="compositionally biased region" description="Basic and acidic residues" evidence="7">
    <location>
        <begin position="61"/>
        <end position="71"/>
    </location>
</feature>
<proteinExistence type="inferred from homology"/>
<evidence type="ECO:0000313" key="9">
    <source>
        <dbReference type="EMBL" id="GHP09363.1"/>
    </source>
</evidence>
<name>A0A830HRQ0_9CHLO</name>
<sequence length="555" mass="62368">MGCFGRSFQSAFSSSSSKTAGSGNYKHSRSESHQVSAGGGAVEESFTSQTSSDTSAGTNGKVKDVISDSRSKTRRTRGLDNASSPHASSPRYMDEEWFRKDYERAVDLMNFVRRHGTMSQLEADFISEVLQRFNRLLDTRGRNEAKRSIDVRRSRSSVDGLATQPSYNPGEMDYQLQRFIKVRDDGTSESTTPHEQRLERFRKLVHAVSFSLRARKAARNRKAASASEPQSEEVANLLRFINSWHDFNVFALSTVSGGNELELTATAVFHEHNLFEIFSLDVTKTVNYFHAVSKHYRKNPYHNSVHATDVLQSTHVLITSGLGEFLSDLEKLAVLLAAMVHDIGHLGYNNPFLVDTKHDLALRYNDQSVNEHYHACLAFQIMHEDPSCDLTSSLTENQSKMLRKIVVDIVLKTDMAVHFTMLNSFTEYLDNYGANVEEWDEEGRTLARAMIVHTADLTNVSRPTHLATQWGTRVVDEMWRQGDEEKRIGKALSPLCDRETTSVASAQVGFSNFIVKPLLEQVGRVMDVGFLNSGVDAYVAHYEAELAKEQATDKK</sequence>
<keyword evidence="2 6" id="KW-0378">Hydrolase</keyword>
<dbReference type="PANTHER" id="PTHR11347">
    <property type="entry name" value="CYCLIC NUCLEOTIDE PHOSPHODIESTERASE"/>
    <property type="match status" value="1"/>
</dbReference>
<dbReference type="InterPro" id="IPR023088">
    <property type="entry name" value="PDEase"/>
</dbReference>
<dbReference type="InterPro" id="IPR002073">
    <property type="entry name" value="PDEase_catalytic_dom"/>
</dbReference>
<dbReference type="GO" id="GO:0007165">
    <property type="term" value="P:signal transduction"/>
    <property type="evidence" value="ECO:0007669"/>
    <property type="project" value="InterPro"/>
</dbReference>
<feature type="binding site" evidence="5">
    <location>
        <position position="342"/>
    </location>
    <ligand>
        <name>Zn(2+)</name>
        <dbReference type="ChEBI" id="CHEBI:29105"/>
        <label>2</label>
    </ligand>
</feature>
<evidence type="ECO:0000256" key="3">
    <source>
        <dbReference type="PIRSR" id="PIRSR623088-1"/>
    </source>
</evidence>
<feature type="compositionally biased region" description="Polar residues" evidence="7">
    <location>
        <begin position="45"/>
        <end position="58"/>
    </location>
</feature>
<comment type="caution">
    <text evidence="9">The sequence shown here is derived from an EMBL/GenBank/DDBJ whole genome shotgun (WGS) entry which is preliminary data.</text>
</comment>
<feature type="binding site" evidence="5">
    <location>
        <position position="306"/>
    </location>
    <ligand>
        <name>Zn(2+)</name>
        <dbReference type="ChEBI" id="CHEBI:29105"/>
        <label>1</label>
    </ligand>
</feature>
<feature type="binding site" evidence="4">
    <location>
        <begin position="302"/>
        <end position="306"/>
    </location>
    <ligand>
        <name>AMP</name>
        <dbReference type="ChEBI" id="CHEBI:456215"/>
    </ligand>
</feature>
<feature type="binding site" evidence="5">
    <location>
        <position position="342"/>
    </location>
    <ligand>
        <name>Zn(2+)</name>
        <dbReference type="ChEBI" id="CHEBI:29105"/>
        <label>1</label>
    </ligand>
</feature>
<evidence type="ECO:0000256" key="5">
    <source>
        <dbReference type="PIRSR" id="PIRSR623088-3"/>
    </source>
</evidence>
<organism evidence="9 10">
    <name type="scientific">Pycnococcus provasolii</name>
    <dbReference type="NCBI Taxonomy" id="41880"/>
    <lineage>
        <taxon>Eukaryota</taxon>
        <taxon>Viridiplantae</taxon>
        <taxon>Chlorophyta</taxon>
        <taxon>Pseudoscourfieldiophyceae</taxon>
        <taxon>Pseudoscourfieldiales</taxon>
        <taxon>Pycnococcaceae</taxon>
        <taxon>Pycnococcus</taxon>
    </lineage>
</organism>
<reference evidence="9" key="1">
    <citation type="submission" date="2020-10" db="EMBL/GenBank/DDBJ databases">
        <title>Unveiling of a novel bifunctional photoreceptor, Dualchrome1, isolated from a cosmopolitan green alga.</title>
        <authorList>
            <person name="Suzuki S."/>
            <person name="Kawachi M."/>
        </authorList>
    </citation>
    <scope>NUCLEOTIDE SEQUENCE</scope>
    <source>
        <strain evidence="9">NIES 2893</strain>
    </source>
</reference>
<dbReference type="InterPro" id="IPR036971">
    <property type="entry name" value="PDEase_catalytic_dom_sf"/>
</dbReference>
<dbReference type="OrthoDB" id="568146at2759"/>
<evidence type="ECO:0000256" key="1">
    <source>
        <dbReference type="ARBA" id="ARBA00022723"/>
    </source>
</evidence>
<feature type="active site" description="Proton donor" evidence="3">
    <location>
        <position position="302"/>
    </location>
</feature>
<feature type="binding site" evidence="4">
    <location>
        <position position="507"/>
    </location>
    <ligand>
        <name>AMP</name>
        <dbReference type="ChEBI" id="CHEBI:456215"/>
    </ligand>
</feature>
<dbReference type="Pfam" id="PF00233">
    <property type="entry name" value="PDEase_I"/>
    <property type="match status" value="1"/>
</dbReference>
<dbReference type="Gene3D" id="1.10.1300.10">
    <property type="entry name" value="3'5'-cyclic nucleotide phosphodiesterase, catalytic domain"/>
    <property type="match status" value="1"/>
</dbReference>
<dbReference type="SMART" id="SM00471">
    <property type="entry name" value="HDc"/>
    <property type="match status" value="1"/>
</dbReference>
<protein>
    <recommendedName>
        <fullName evidence="6">Phosphodiesterase</fullName>
        <ecNumber evidence="6">3.1.4.-</ecNumber>
    </recommendedName>
</protein>
<feature type="binding site" evidence="4">
    <location>
        <position position="456"/>
    </location>
    <ligand>
        <name>AMP</name>
        <dbReference type="ChEBI" id="CHEBI:456215"/>
    </ligand>
</feature>
<feature type="binding site" evidence="5">
    <location>
        <position position="456"/>
    </location>
    <ligand>
        <name>Zn(2+)</name>
        <dbReference type="ChEBI" id="CHEBI:29105"/>
        <label>1</label>
    </ligand>
</feature>
<evidence type="ECO:0000259" key="8">
    <source>
        <dbReference type="PROSITE" id="PS51845"/>
    </source>
</evidence>
<feature type="binding site" evidence="4">
    <location>
        <position position="342"/>
    </location>
    <ligand>
        <name>AMP</name>
        <dbReference type="ChEBI" id="CHEBI:456215"/>
    </ligand>
</feature>
<evidence type="ECO:0000313" key="10">
    <source>
        <dbReference type="Proteomes" id="UP000660262"/>
    </source>
</evidence>
<feature type="domain" description="PDEase" evidence="8">
    <location>
        <begin position="226"/>
        <end position="549"/>
    </location>
</feature>
<feature type="binding site" evidence="5">
    <location>
        <position position="341"/>
    </location>
    <ligand>
        <name>Zn(2+)</name>
        <dbReference type="ChEBI" id="CHEBI:29105"/>
        <label>1</label>
    </ligand>
</feature>
<gene>
    <name evidence="9" type="ORF">PPROV_000809900</name>
</gene>
<evidence type="ECO:0000256" key="4">
    <source>
        <dbReference type="PIRSR" id="PIRSR623088-2"/>
    </source>
</evidence>
<keyword evidence="1 5" id="KW-0479">Metal-binding</keyword>
<keyword evidence="10" id="KW-1185">Reference proteome</keyword>
<dbReference type="EC" id="3.1.4.-" evidence="6"/>
<dbReference type="Proteomes" id="UP000660262">
    <property type="component" value="Unassembled WGS sequence"/>
</dbReference>
<accession>A0A830HRQ0</accession>
<comment type="cofactor">
    <cofactor evidence="6">
        <name>a divalent metal cation</name>
        <dbReference type="ChEBI" id="CHEBI:60240"/>
    </cofactor>
    <text evidence="6">Binds 2 divalent metal cations per subunit. Site 1 may preferentially bind zinc ions, while site 2 has a preference for magnesium and/or manganese ions.</text>
</comment>
<evidence type="ECO:0000256" key="2">
    <source>
        <dbReference type="ARBA" id="ARBA00022801"/>
    </source>
</evidence>
<evidence type="ECO:0000256" key="6">
    <source>
        <dbReference type="RuleBase" id="RU363067"/>
    </source>
</evidence>
<dbReference type="PROSITE" id="PS51845">
    <property type="entry name" value="PDEASE_I_2"/>
    <property type="match status" value="1"/>
</dbReference>